<organism evidence="10 11">
    <name type="scientific">Acanthoscelides obtectus</name>
    <name type="common">Bean weevil</name>
    <name type="synonym">Bruchus obtectus</name>
    <dbReference type="NCBI Taxonomy" id="200917"/>
    <lineage>
        <taxon>Eukaryota</taxon>
        <taxon>Metazoa</taxon>
        <taxon>Ecdysozoa</taxon>
        <taxon>Arthropoda</taxon>
        <taxon>Hexapoda</taxon>
        <taxon>Insecta</taxon>
        <taxon>Pterygota</taxon>
        <taxon>Neoptera</taxon>
        <taxon>Endopterygota</taxon>
        <taxon>Coleoptera</taxon>
        <taxon>Polyphaga</taxon>
        <taxon>Cucujiformia</taxon>
        <taxon>Chrysomeloidea</taxon>
        <taxon>Chrysomelidae</taxon>
        <taxon>Bruchinae</taxon>
        <taxon>Bruchini</taxon>
        <taxon>Acanthoscelides</taxon>
    </lineage>
</organism>
<dbReference type="GO" id="GO:0030431">
    <property type="term" value="P:sleep"/>
    <property type="evidence" value="ECO:0007669"/>
    <property type="project" value="InterPro"/>
</dbReference>
<dbReference type="PANTHER" id="PTHR33562:SF23">
    <property type="entry name" value="PROTEIN QUIVER"/>
    <property type="match status" value="1"/>
</dbReference>
<evidence type="ECO:0000313" key="11">
    <source>
        <dbReference type="Proteomes" id="UP001152888"/>
    </source>
</evidence>
<dbReference type="InterPro" id="IPR031424">
    <property type="entry name" value="QVR-like"/>
</dbReference>
<dbReference type="PANTHER" id="PTHR33562">
    <property type="entry name" value="ATILLA, ISOFORM B-RELATED-RELATED"/>
    <property type="match status" value="1"/>
</dbReference>
<dbReference type="InterPro" id="IPR050975">
    <property type="entry name" value="Sleep_regulator"/>
</dbReference>
<evidence type="ECO:0000313" key="10">
    <source>
        <dbReference type="EMBL" id="CAH2005058.1"/>
    </source>
</evidence>
<evidence type="ECO:0008006" key="12">
    <source>
        <dbReference type="Google" id="ProtNLM"/>
    </source>
</evidence>
<proteinExistence type="predicted"/>
<keyword evidence="5" id="KW-1133">Transmembrane helix</keyword>
<dbReference type="EMBL" id="CAKOFQ010007621">
    <property type="protein sequence ID" value="CAH2005058.1"/>
    <property type="molecule type" value="Genomic_DNA"/>
</dbReference>
<keyword evidence="3" id="KW-0812">Transmembrane</keyword>
<dbReference type="GO" id="GO:0098552">
    <property type="term" value="C:side of membrane"/>
    <property type="evidence" value="ECO:0007669"/>
    <property type="project" value="UniProtKB-KW"/>
</dbReference>
<evidence type="ECO:0000256" key="3">
    <source>
        <dbReference type="ARBA" id="ARBA00022692"/>
    </source>
</evidence>
<comment type="subcellular location">
    <subcellularLocation>
        <location evidence="1">Membrane</location>
        <topology evidence="1">Lipid-anchor</topology>
        <topology evidence="1">GPI-anchor</topology>
    </subcellularLocation>
</comment>
<evidence type="ECO:0000256" key="7">
    <source>
        <dbReference type="ARBA" id="ARBA00023180"/>
    </source>
</evidence>
<evidence type="ECO:0000256" key="9">
    <source>
        <dbReference type="SAM" id="SignalP"/>
    </source>
</evidence>
<protein>
    <recommendedName>
        <fullName evidence="12">Protein sleepless</fullName>
    </recommendedName>
</protein>
<evidence type="ECO:0000256" key="2">
    <source>
        <dbReference type="ARBA" id="ARBA00022622"/>
    </source>
</evidence>
<keyword evidence="4 9" id="KW-0732">Signal</keyword>
<sequence>MKLEQYFVMLSSVFVVGQAIKCFQCNSGEVPECMDLSSNDTDSPFYKECQGNYEGNKPFCRKIFSTILYAETAKVVRTCGWIKEVNETIDFCKKADTDFITQMSCLCFSDGCNSSYHITPSSLLIVTALLIRFYIFK</sequence>
<name>A0A9P0PZY7_ACAOB</name>
<keyword evidence="6" id="KW-0472">Membrane</keyword>
<keyword evidence="11" id="KW-1185">Reference proteome</keyword>
<gene>
    <name evidence="10" type="ORF">ACAOBT_LOCUS28325</name>
</gene>
<evidence type="ECO:0000256" key="1">
    <source>
        <dbReference type="ARBA" id="ARBA00004589"/>
    </source>
</evidence>
<reference evidence="10" key="1">
    <citation type="submission" date="2022-03" db="EMBL/GenBank/DDBJ databases">
        <authorList>
            <person name="Sayadi A."/>
        </authorList>
    </citation>
    <scope>NUCLEOTIDE SEQUENCE</scope>
</reference>
<feature type="chain" id="PRO_5040268634" description="Protein sleepless" evidence="9">
    <location>
        <begin position="20"/>
        <end position="137"/>
    </location>
</feature>
<evidence type="ECO:0000256" key="4">
    <source>
        <dbReference type="ARBA" id="ARBA00022729"/>
    </source>
</evidence>
<keyword evidence="2" id="KW-0336">GPI-anchor</keyword>
<dbReference type="Proteomes" id="UP001152888">
    <property type="component" value="Unassembled WGS sequence"/>
</dbReference>
<keyword evidence="7" id="KW-0325">Glycoprotein</keyword>
<comment type="caution">
    <text evidence="10">The sequence shown here is derived from an EMBL/GenBank/DDBJ whole genome shotgun (WGS) entry which is preliminary data.</text>
</comment>
<dbReference type="AlphaFoldDB" id="A0A9P0PZY7"/>
<dbReference type="GO" id="GO:0032222">
    <property type="term" value="P:regulation of synaptic transmission, cholinergic"/>
    <property type="evidence" value="ECO:0007669"/>
    <property type="project" value="InterPro"/>
</dbReference>
<keyword evidence="8" id="KW-0449">Lipoprotein</keyword>
<evidence type="ECO:0000256" key="6">
    <source>
        <dbReference type="ARBA" id="ARBA00023136"/>
    </source>
</evidence>
<evidence type="ECO:0000256" key="5">
    <source>
        <dbReference type="ARBA" id="ARBA00022989"/>
    </source>
</evidence>
<accession>A0A9P0PZY7</accession>
<dbReference type="Pfam" id="PF17064">
    <property type="entry name" value="QVR"/>
    <property type="match status" value="1"/>
</dbReference>
<dbReference type="OrthoDB" id="6420171at2759"/>
<evidence type="ECO:0000256" key="8">
    <source>
        <dbReference type="ARBA" id="ARBA00023288"/>
    </source>
</evidence>
<feature type="signal peptide" evidence="9">
    <location>
        <begin position="1"/>
        <end position="19"/>
    </location>
</feature>